<organism evidence="2 3">
    <name type="scientific">Limosa lapponica baueri</name>
    <dbReference type="NCBI Taxonomy" id="1758121"/>
    <lineage>
        <taxon>Eukaryota</taxon>
        <taxon>Metazoa</taxon>
        <taxon>Chordata</taxon>
        <taxon>Craniata</taxon>
        <taxon>Vertebrata</taxon>
        <taxon>Euteleostomi</taxon>
        <taxon>Archelosauria</taxon>
        <taxon>Archosauria</taxon>
        <taxon>Dinosauria</taxon>
        <taxon>Saurischia</taxon>
        <taxon>Theropoda</taxon>
        <taxon>Coelurosauria</taxon>
        <taxon>Aves</taxon>
        <taxon>Neognathae</taxon>
        <taxon>Neoaves</taxon>
        <taxon>Charadriiformes</taxon>
        <taxon>Scolopacidae</taxon>
        <taxon>Limosa</taxon>
    </lineage>
</organism>
<dbReference type="OrthoDB" id="10257153at2759"/>
<keyword evidence="3" id="KW-1185">Reference proteome</keyword>
<dbReference type="GO" id="GO:1990716">
    <property type="term" value="C:axonemal central apparatus"/>
    <property type="evidence" value="ECO:0007669"/>
    <property type="project" value="TreeGrafter"/>
</dbReference>
<evidence type="ECO:0000313" key="3">
    <source>
        <dbReference type="Proteomes" id="UP000233556"/>
    </source>
</evidence>
<dbReference type="Proteomes" id="UP000233556">
    <property type="component" value="Unassembled WGS sequence"/>
</dbReference>
<dbReference type="AlphaFoldDB" id="A0A2I0TFS1"/>
<proteinExistence type="predicted"/>
<evidence type="ECO:0000256" key="1">
    <source>
        <dbReference type="SAM" id="MobiDB-lite"/>
    </source>
</evidence>
<dbReference type="GO" id="GO:0005576">
    <property type="term" value="C:extracellular region"/>
    <property type="evidence" value="ECO:0007669"/>
    <property type="project" value="GOC"/>
</dbReference>
<feature type="compositionally biased region" description="Basic and acidic residues" evidence="1">
    <location>
        <begin position="62"/>
        <end position="99"/>
    </location>
</feature>
<sequence>MVTKDKAECSRQLHAINIIVIERKKHSNNKIEPLKVYSSLPFVLRKGYNENLIYSSCQAEEEQQKEKHGGKEKAKPPGKENLRSAKTAEKEKKGKKTEVAPVTVKKDTQLKRRGEVEEEDKYIDDEPDDGAHHYFIILDFHNLQLLPVMFELGINVSSIIRISSENYQPLQTYLEATKLEGESLLSPTEAKKTKKDEATKDLETFWKYLEPVLNSGKRGSSLFDIARLHYVVKESDFPPDWSDREMLVQPASQITPSKKKRQAEEILPTVNLSQEEEASFLTTSVDMRYYNDLLSQLPEEYFSIPLMLNCMLEQVIASEKDLTPPSLVVPEPRADGLHHTIADHIASVVPSLSLSESEKKDLYEYFSPKYSEKKTVTPKYPLVFNYHDTLAQRLHLLKVQGNLNLEKVEREMMDKLPLTELTHFTLPSAANSTKRLARVHELMHYCTSDSSIMKSCWPD</sequence>
<dbReference type="GO" id="GO:1904158">
    <property type="term" value="P:axonemal central apparatus assembly"/>
    <property type="evidence" value="ECO:0007669"/>
    <property type="project" value="TreeGrafter"/>
</dbReference>
<feature type="region of interest" description="Disordered" evidence="1">
    <location>
        <begin position="59"/>
        <end position="99"/>
    </location>
</feature>
<dbReference type="PANTHER" id="PTHR21963">
    <property type="entry name" value="PF6"/>
    <property type="match status" value="1"/>
</dbReference>
<dbReference type="EMBL" id="KZ510997">
    <property type="protein sequence ID" value="PKU32661.1"/>
    <property type="molecule type" value="Genomic_DNA"/>
</dbReference>
<protein>
    <submittedName>
        <fullName evidence="2">Sperm-associated antigen 17</fullName>
    </submittedName>
</protein>
<dbReference type="InterPro" id="IPR026173">
    <property type="entry name" value="SPAG17"/>
</dbReference>
<dbReference type="GO" id="GO:0003351">
    <property type="term" value="P:epithelial cilium movement involved in extracellular fluid movement"/>
    <property type="evidence" value="ECO:0007669"/>
    <property type="project" value="TreeGrafter"/>
</dbReference>
<name>A0A2I0TFS1_LIMLA</name>
<reference evidence="3" key="1">
    <citation type="submission" date="2017-11" db="EMBL/GenBank/DDBJ databases">
        <authorList>
            <person name="Lima N.C."/>
            <person name="Parody-Merino A.M."/>
            <person name="Battley P.F."/>
            <person name="Fidler A.E."/>
            <person name="Prosdocimi F."/>
        </authorList>
    </citation>
    <scope>NUCLEOTIDE SEQUENCE [LARGE SCALE GENOMIC DNA]</scope>
</reference>
<gene>
    <name evidence="2" type="ORF">llap_17035</name>
</gene>
<evidence type="ECO:0000313" key="2">
    <source>
        <dbReference type="EMBL" id="PKU32661.1"/>
    </source>
</evidence>
<accession>A0A2I0TFS1</accession>
<reference evidence="3" key="2">
    <citation type="submission" date="2017-12" db="EMBL/GenBank/DDBJ databases">
        <title>Genome sequence of the Bar-tailed Godwit (Limosa lapponica baueri).</title>
        <authorList>
            <person name="Lima N.C.B."/>
            <person name="Parody-Merino A.M."/>
            <person name="Battley P.F."/>
            <person name="Fidler A.E."/>
            <person name="Prosdocimi F."/>
        </authorList>
    </citation>
    <scope>NUCLEOTIDE SEQUENCE [LARGE SCALE GENOMIC DNA]</scope>
</reference>
<dbReference type="PANTHER" id="PTHR21963:SF1">
    <property type="entry name" value="SPERM-ASSOCIATED ANTIGEN 17"/>
    <property type="match status" value="1"/>
</dbReference>